<dbReference type="Proteomes" id="UP000076502">
    <property type="component" value="Unassembled WGS sequence"/>
</dbReference>
<feature type="chain" id="PRO_5007599112" evidence="1">
    <location>
        <begin position="23"/>
        <end position="61"/>
    </location>
</feature>
<feature type="signal peptide" evidence="1">
    <location>
        <begin position="1"/>
        <end position="22"/>
    </location>
</feature>
<accession>A0A154NXJ4</accession>
<evidence type="ECO:0000313" key="2">
    <source>
        <dbReference type="EMBL" id="KZC04386.1"/>
    </source>
</evidence>
<sequence>MAPLRLVIFALLLMALIIGSESRPLTFPQRTQTKRCPPGYRMIRNVGCRKIISISSRHTVI</sequence>
<gene>
    <name evidence="2" type="ORF">WN55_02748</name>
</gene>
<proteinExistence type="predicted"/>
<protein>
    <submittedName>
        <fullName evidence="2">Uncharacterized protein</fullName>
    </submittedName>
</protein>
<keyword evidence="1" id="KW-0732">Signal</keyword>
<reference evidence="2 3" key="1">
    <citation type="submission" date="2015-07" db="EMBL/GenBank/DDBJ databases">
        <title>The genome of Dufourea novaeangliae.</title>
        <authorList>
            <person name="Pan H."/>
            <person name="Kapheim K."/>
        </authorList>
    </citation>
    <scope>NUCLEOTIDE SEQUENCE [LARGE SCALE GENOMIC DNA]</scope>
    <source>
        <strain evidence="2">0120121106</strain>
        <tissue evidence="2">Whole body</tissue>
    </source>
</reference>
<organism evidence="2 3">
    <name type="scientific">Dufourea novaeangliae</name>
    <name type="common">Sweat bee</name>
    <dbReference type="NCBI Taxonomy" id="178035"/>
    <lineage>
        <taxon>Eukaryota</taxon>
        <taxon>Metazoa</taxon>
        <taxon>Ecdysozoa</taxon>
        <taxon>Arthropoda</taxon>
        <taxon>Hexapoda</taxon>
        <taxon>Insecta</taxon>
        <taxon>Pterygota</taxon>
        <taxon>Neoptera</taxon>
        <taxon>Endopterygota</taxon>
        <taxon>Hymenoptera</taxon>
        <taxon>Apocrita</taxon>
        <taxon>Aculeata</taxon>
        <taxon>Apoidea</taxon>
        <taxon>Anthophila</taxon>
        <taxon>Halictidae</taxon>
        <taxon>Rophitinae</taxon>
        <taxon>Dufourea</taxon>
    </lineage>
</organism>
<dbReference type="EMBL" id="KQ434778">
    <property type="protein sequence ID" value="KZC04386.1"/>
    <property type="molecule type" value="Genomic_DNA"/>
</dbReference>
<dbReference type="AlphaFoldDB" id="A0A154NXJ4"/>
<keyword evidence="3" id="KW-1185">Reference proteome</keyword>
<evidence type="ECO:0000313" key="3">
    <source>
        <dbReference type="Proteomes" id="UP000076502"/>
    </source>
</evidence>
<evidence type="ECO:0000256" key="1">
    <source>
        <dbReference type="SAM" id="SignalP"/>
    </source>
</evidence>
<name>A0A154NXJ4_DUFNO</name>